<dbReference type="EMBL" id="MT075580">
    <property type="protein sequence ID" value="QIS31226.1"/>
    <property type="molecule type" value="Genomic_DNA"/>
</dbReference>
<feature type="domain" description="M23ase beta-sheet core" evidence="3">
    <location>
        <begin position="612"/>
        <end position="704"/>
    </location>
</feature>
<dbReference type="PANTHER" id="PTHR21666">
    <property type="entry name" value="PEPTIDASE-RELATED"/>
    <property type="match status" value="1"/>
</dbReference>
<keyword evidence="4" id="KW-0614">Plasmid</keyword>
<dbReference type="InterPro" id="IPR050570">
    <property type="entry name" value="Cell_wall_metabolism_enzyme"/>
</dbReference>
<accession>A0A6H0A1V7</accession>
<dbReference type="Gene3D" id="2.70.70.10">
    <property type="entry name" value="Glucose Permease (Domain IIA)"/>
    <property type="match status" value="1"/>
</dbReference>
<proteinExistence type="predicted"/>
<evidence type="ECO:0000256" key="2">
    <source>
        <dbReference type="SAM" id="Phobius"/>
    </source>
</evidence>
<protein>
    <recommendedName>
        <fullName evidence="3">M23ase beta-sheet core domain-containing protein</fullName>
    </recommendedName>
</protein>
<keyword evidence="2" id="KW-0472">Membrane</keyword>
<evidence type="ECO:0000259" key="3">
    <source>
        <dbReference type="Pfam" id="PF01551"/>
    </source>
</evidence>
<feature type="compositionally biased region" description="Low complexity" evidence="1">
    <location>
        <begin position="1"/>
        <end position="18"/>
    </location>
</feature>
<evidence type="ECO:0000313" key="4">
    <source>
        <dbReference type="EMBL" id="QIS31226.1"/>
    </source>
</evidence>
<feature type="transmembrane region" description="Helical" evidence="2">
    <location>
        <begin position="54"/>
        <end position="76"/>
    </location>
</feature>
<dbReference type="CDD" id="cd12797">
    <property type="entry name" value="M23_peptidase"/>
    <property type="match status" value="1"/>
</dbReference>
<dbReference type="Gene3D" id="1.10.530.10">
    <property type="match status" value="1"/>
</dbReference>
<keyword evidence="2" id="KW-0812">Transmembrane</keyword>
<geneLocation type="plasmid" evidence="4">
    <name>pSSII-1</name>
</geneLocation>
<keyword evidence="2" id="KW-1133">Transmembrane helix</keyword>
<dbReference type="GO" id="GO:0004222">
    <property type="term" value="F:metalloendopeptidase activity"/>
    <property type="evidence" value="ECO:0007669"/>
    <property type="project" value="TreeGrafter"/>
</dbReference>
<organism evidence="4">
    <name type="scientific">Lysinibacillus sphaericus</name>
    <name type="common">Bacillus sphaericus</name>
    <dbReference type="NCBI Taxonomy" id="1421"/>
    <lineage>
        <taxon>Bacteria</taxon>
        <taxon>Bacillati</taxon>
        <taxon>Bacillota</taxon>
        <taxon>Bacilli</taxon>
        <taxon>Bacillales</taxon>
        <taxon>Bacillaceae</taxon>
        <taxon>Lysinibacillus</taxon>
    </lineage>
</organism>
<dbReference type="SUPFAM" id="SSF53955">
    <property type="entry name" value="Lysozyme-like"/>
    <property type="match status" value="1"/>
</dbReference>
<evidence type="ECO:0000256" key="1">
    <source>
        <dbReference type="SAM" id="MobiDB-lite"/>
    </source>
</evidence>
<reference evidence="4" key="1">
    <citation type="submission" date="2020-02" db="EMBL/GenBank/DDBJ databases">
        <authorList>
            <person name="Hu X."/>
            <person name="Yuan Z."/>
            <person name="Cheng J."/>
            <person name="Geng P."/>
        </authorList>
    </citation>
    <scope>NUCLEOTIDE SEQUENCE</scope>
    <source>
        <strain evidence="4">SSII-1</strain>
        <plasmid evidence="4">pSSII-1</plasmid>
    </source>
</reference>
<dbReference type="RefSeq" id="WP_012291692.1">
    <property type="nucleotide sequence ID" value="NZ_CP014644.1"/>
</dbReference>
<dbReference type="InterPro" id="IPR016047">
    <property type="entry name" value="M23ase_b-sheet_dom"/>
</dbReference>
<dbReference type="InterPro" id="IPR023346">
    <property type="entry name" value="Lysozyme-like_dom_sf"/>
</dbReference>
<name>A0A6H0A1V7_LYSSH</name>
<sequence>MDNNQDNNSSQSINSGIGKKAGKGAKHLIKNSKKYAKIAKFLISKAAAVSLKSVLGFIAPILIIIVIVIILILIVIDSVTKSDFFQLGAERTQNEVVFEESVNSVIRVELQKGTNDAYSEMTTGQNPVYQPALSAEWSSALRESLTVSPGFPLSMVQYRNMKARGVSHWYKNFYKLYSSATEHDFDDVEDKNTPEDEKRKVYSKYVKKEWQPVLDETAPEYTYVNSSDYGGEWSHVKGETACVDEEGNETVTEFENSTKIAQRKLPKTAHYWYNLSEIEYTLLDTGWLEPVTTSSGNCKTVSQNRYEVVVIDSSVLPEHTILTQDMIIFLVEKLKEIGKGKKSFFWYPVNYADIEFFIEDLVRTIDPDFPKLDINYKKLKSCMKKNKRDITPCVLEHVGNHINTDFKNFNASQFMGDYMSLYKEAAEACGIDWFVLAAVHGVETNYSKDPVATDPSKGSVVNGELIGAVGHFQFMPLTWVGWGISKDYPTTPKGNLLVDDLSIITSLPNISKYKGYGLDANKDGKADPWDVVDAAYSAACYLGANGYKSGDEASIRKAIQRYNHSNSYVNKVYNLAMNINGGFSEIPVAEGTFTYPAIGRISSPYGYRGKAFHYGVDIASGGKHVPIVAAADGVVSRSEYHYSYGNVVFIKHNLNGKTYETVYAHMRDLPPVKVGENVTKGQTIGTMGTTGDSTGIHLHFEVHSPYYVKQATHPLNPLTIIPKPPTQ</sequence>
<dbReference type="AlphaFoldDB" id="A0A6H0A1V7"/>
<feature type="region of interest" description="Disordered" evidence="1">
    <location>
        <begin position="1"/>
        <end position="21"/>
    </location>
</feature>
<dbReference type="Pfam" id="PF01551">
    <property type="entry name" value="Peptidase_M23"/>
    <property type="match status" value="1"/>
</dbReference>
<dbReference type="CDD" id="cd13399">
    <property type="entry name" value="Slt35-like"/>
    <property type="match status" value="1"/>
</dbReference>
<dbReference type="InterPro" id="IPR011055">
    <property type="entry name" value="Dup_hybrid_motif"/>
</dbReference>
<dbReference type="PANTHER" id="PTHR21666:SF270">
    <property type="entry name" value="MUREIN HYDROLASE ACTIVATOR ENVC"/>
    <property type="match status" value="1"/>
</dbReference>
<dbReference type="OMA" id="NDAYSEM"/>
<dbReference type="SUPFAM" id="SSF51261">
    <property type="entry name" value="Duplicated hybrid motif"/>
    <property type="match status" value="1"/>
</dbReference>